<evidence type="ECO:0000313" key="2">
    <source>
        <dbReference type="Proteomes" id="UP000274556"/>
    </source>
</evidence>
<comment type="caution">
    <text evidence="1">The sequence shown here is derived from an EMBL/GenBank/DDBJ whole genome shotgun (WGS) entry which is preliminary data.</text>
</comment>
<protein>
    <submittedName>
        <fullName evidence="1">Uncharacterized protein</fullName>
    </submittedName>
</protein>
<dbReference type="Proteomes" id="UP000274556">
    <property type="component" value="Unassembled WGS sequence"/>
</dbReference>
<dbReference type="AlphaFoldDB" id="A0A495V7B8"/>
<proteinExistence type="predicted"/>
<sequence length="144" mass="15653">MELCLGHARERRNMSVDRVADAMGLASRFTLYKWLESGRMPAVLIHPFELACGATFVTSYLAASAHKLLIDMPTGRAVDGDDIAGLHGSFASAVEALAGFYGGRSDAPATLGRLLELMQTVAWHHGNVERHSQPQLDFEVSPDE</sequence>
<reference evidence="1 2" key="1">
    <citation type="submission" date="2018-10" db="EMBL/GenBank/DDBJ databases">
        <title>Genomic Encyclopedia of Archaeal and Bacterial Type Strains, Phase II (KMG-II): from individual species to whole genera.</title>
        <authorList>
            <person name="Goeker M."/>
        </authorList>
    </citation>
    <scope>NUCLEOTIDE SEQUENCE [LARGE SCALE GENOMIC DNA]</scope>
    <source>
        <strain evidence="1 2">DSM 235</strain>
    </source>
</reference>
<dbReference type="EMBL" id="RBXL01000001">
    <property type="protein sequence ID" value="RKT44513.1"/>
    <property type="molecule type" value="Genomic_DNA"/>
</dbReference>
<accession>A0A495V7B8</accession>
<organism evidence="1 2">
    <name type="scientific">Thiocapsa rosea</name>
    <dbReference type="NCBI Taxonomy" id="69360"/>
    <lineage>
        <taxon>Bacteria</taxon>
        <taxon>Pseudomonadati</taxon>
        <taxon>Pseudomonadota</taxon>
        <taxon>Gammaproteobacteria</taxon>
        <taxon>Chromatiales</taxon>
        <taxon>Chromatiaceae</taxon>
        <taxon>Thiocapsa</taxon>
    </lineage>
</organism>
<evidence type="ECO:0000313" key="1">
    <source>
        <dbReference type="EMBL" id="RKT44513.1"/>
    </source>
</evidence>
<gene>
    <name evidence="1" type="ORF">BDD21_1898</name>
</gene>
<keyword evidence="2" id="KW-1185">Reference proteome</keyword>
<name>A0A495V7B8_9GAMM</name>